<gene>
    <name evidence="3" type="ORF">AB6A40_001931</name>
</gene>
<evidence type="ECO:0000259" key="2">
    <source>
        <dbReference type="SMART" id="SM00645"/>
    </source>
</evidence>
<dbReference type="Proteomes" id="UP001608902">
    <property type="component" value="Unassembled WGS sequence"/>
</dbReference>
<organism evidence="3 4">
    <name type="scientific">Gnathostoma spinigerum</name>
    <dbReference type="NCBI Taxonomy" id="75299"/>
    <lineage>
        <taxon>Eukaryota</taxon>
        <taxon>Metazoa</taxon>
        <taxon>Ecdysozoa</taxon>
        <taxon>Nematoda</taxon>
        <taxon>Chromadorea</taxon>
        <taxon>Rhabditida</taxon>
        <taxon>Spirurina</taxon>
        <taxon>Gnathostomatomorpha</taxon>
        <taxon>Gnathostomatoidea</taxon>
        <taxon>Gnathostomatidae</taxon>
        <taxon>Gnathostoma</taxon>
    </lineage>
</organism>
<dbReference type="InterPro" id="IPR000668">
    <property type="entry name" value="Peptidase_C1A_C"/>
</dbReference>
<sequence length="387" mass="43587">MIRVRFNCSIFWSFTPSSESGIRMDHWRFLQTILVFSASFNVAVGFTKTDELINGIGTNVQEPFNSLETFLHQDSGSWKTHLIKMIAPKAEKTDAELPEKFDAREKWPDCPTIGHIYDQSACGSSWAIASASVMSDRICIESRKKVSISANDLMTCCKNCTKSQDGCLGGFVSRAWHYWVTEGIVTGGDYGSEEGCKPYPFPKCSHAKESSSKYSKCSEVVAKQGNMYSADMCSDMCADNRISSQKTKYTGKQWYYVPAKEQEIMREIYKHGPVSATFNIYESFFNYTGGIYSDCAKETSGRFLGKYSVKILGWGKDETEKYWLVANSWNEEWGENGFFRIRRGNNTCKIEGDVVAGKLLLTGSAAYAKDFLPLVFLIFISALWNVL</sequence>
<reference evidence="3 4" key="1">
    <citation type="submission" date="2024-08" db="EMBL/GenBank/DDBJ databases">
        <title>Gnathostoma spinigerum genome.</title>
        <authorList>
            <person name="Gonzalez-Bertolin B."/>
            <person name="Monzon S."/>
            <person name="Zaballos A."/>
            <person name="Jimenez P."/>
            <person name="Dekumyoy P."/>
            <person name="Varona S."/>
            <person name="Cuesta I."/>
            <person name="Sumanam S."/>
            <person name="Adisakwattana P."/>
            <person name="Gasser R.B."/>
            <person name="Hernandez-Gonzalez A."/>
            <person name="Young N.D."/>
            <person name="Perteguer M.J."/>
        </authorList>
    </citation>
    <scope>NUCLEOTIDE SEQUENCE [LARGE SCALE GENOMIC DNA]</scope>
    <source>
        <strain evidence="3">AL3</strain>
        <tissue evidence="3">Liver</tissue>
    </source>
</reference>
<feature type="domain" description="Peptidase C1A papain C-terminal" evidence="2">
    <location>
        <begin position="97"/>
        <end position="358"/>
    </location>
</feature>
<evidence type="ECO:0000256" key="1">
    <source>
        <dbReference type="ARBA" id="ARBA00008455"/>
    </source>
</evidence>
<dbReference type="InterPro" id="IPR013128">
    <property type="entry name" value="Peptidase_C1A"/>
</dbReference>
<comment type="caution">
    <text evidence="3">The sequence shown here is derived from an EMBL/GenBank/DDBJ whole genome shotgun (WGS) entry which is preliminary data.</text>
</comment>
<evidence type="ECO:0000313" key="3">
    <source>
        <dbReference type="EMBL" id="MFH4975222.1"/>
    </source>
</evidence>
<dbReference type="SUPFAM" id="SSF54001">
    <property type="entry name" value="Cysteine proteinases"/>
    <property type="match status" value="1"/>
</dbReference>
<protein>
    <recommendedName>
        <fullName evidence="2">Peptidase C1A papain C-terminal domain-containing protein</fullName>
    </recommendedName>
</protein>
<comment type="similarity">
    <text evidence="1">Belongs to the peptidase C1 family.</text>
</comment>
<dbReference type="CDD" id="cd02620">
    <property type="entry name" value="Peptidase_C1A_CathepsinB"/>
    <property type="match status" value="1"/>
</dbReference>
<dbReference type="AlphaFoldDB" id="A0ABD6E7H8"/>
<dbReference type="Gene3D" id="3.90.70.10">
    <property type="entry name" value="Cysteine proteinases"/>
    <property type="match status" value="1"/>
</dbReference>
<dbReference type="PANTHER" id="PTHR12411">
    <property type="entry name" value="CYSTEINE PROTEASE FAMILY C1-RELATED"/>
    <property type="match status" value="1"/>
</dbReference>
<dbReference type="InterPro" id="IPR038765">
    <property type="entry name" value="Papain-like_cys_pep_sf"/>
</dbReference>
<keyword evidence="4" id="KW-1185">Reference proteome</keyword>
<dbReference type="Pfam" id="PF00112">
    <property type="entry name" value="Peptidase_C1"/>
    <property type="match status" value="1"/>
</dbReference>
<name>A0ABD6E7H8_9BILA</name>
<accession>A0ABD6E7H8</accession>
<evidence type="ECO:0000313" key="4">
    <source>
        <dbReference type="Proteomes" id="UP001608902"/>
    </source>
</evidence>
<dbReference type="InterPro" id="IPR025661">
    <property type="entry name" value="Pept_asp_AS"/>
</dbReference>
<dbReference type="SMART" id="SM00645">
    <property type="entry name" value="Pept_C1"/>
    <property type="match status" value="1"/>
</dbReference>
<proteinExistence type="inferred from homology"/>
<dbReference type="PROSITE" id="PS00640">
    <property type="entry name" value="THIOL_PROTEASE_ASN"/>
    <property type="match status" value="1"/>
</dbReference>
<dbReference type="EMBL" id="JBGFUD010000778">
    <property type="protein sequence ID" value="MFH4975222.1"/>
    <property type="molecule type" value="Genomic_DNA"/>
</dbReference>